<dbReference type="STRING" id="1328314.Achr_30390"/>
<dbReference type="PANTHER" id="PTHR36449">
    <property type="entry name" value="ACETYLTRANSFERASE-RELATED"/>
    <property type="match status" value="1"/>
</dbReference>
<evidence type="ECO:0000256" key="3">
    <source>
        <dbReference type="ARBA" id="ARBA00022649"/>
    </source>
</evidence>
<evidence type="ECO:0000256" key="4">
    <source>
        <dbReference type="ARBA" id="ARBA00022679"/>
    </source>
</evidence>
<dbReference type="EMBL" id="CP010415">
    <property type="protein sequence ID" value="AJE22452.1"/>
    <property type="molecule type" value="Genomic_DNA"/>
</dbReference>
<dbReference type="RefSeq" id="WP_052263967.1">
    <property type="nucleotide sequence ID" value="NZ_CP010415.1"/>
</dbReference>
<evidence type="ECO:0000259" key="7">
    <source>
        <dbReference type="PROSITE" id="PS51186"/>
    </source>
</evidence>
<evidence type="ECO:0000256" key="2">
    <source>
        <dbReference type="ARBA" id="ARBA00022491"/>
    </source>
</evidence>
<dbReference type="InterPro" id="IPR016181">
    <property type="entry name" value="Acyl_CoA_acyltransferase"/>
</dbReference>
<evidence type="ECO:0000256" key="1">
    <source>
        <dbReference type="ARBA" id="ARBA00009342"/>
    </source>
</evidence>
<protein>
    <submittedName>
        <fullName evidence="8">GNAT family acetyltransferase</fullName>
    </submittedName>
</protein>
<keyword evidence="2" id="KW-0678">Repressor</keyword>
<dbReference type="Pfam" id="PF13508">
    <property type="entry name" value="Acetyltransf_7"/>
    <property type="match status" value="1"/>
</dbReference>
<dbReference type="SUPFAM" id="SSF55729">
    <property type="entry name" value="Acyl-CoA N-acyltransferases (Nat)"/>
    <property type="match status" value="1"/>
</dbReference>
<evidence type="ECO:0000256" key="5">
    <source>
        <dbReference type="ARBA" id="ARBA00023315"/>
    </source>
</evidence>
<dbReference type="PROSITE" id="PS51186">
    <property type="entry name" value="GNAT"/>
    <property type="match status" value="1"/>
</dbReference>
<comment type="catalytic activity">
    <reaction evidence="6">
        <text>glycyl-tRNA(Gly) + acetyl-CoA = N-acetylglycyl-tRNA(Gly) + CoA + H(+)</text>
        <dbReference type="Rhea" id="RHEA:81867"/>
        <dbReference type="Rhea" id="RHEA-COMP:9683"/>
        <dbReference type="Rhea" id="RHEA-COMP:19766"/>
        <dbReference type="ChEBI" id="CHEBI:15378"/>
        <dbReference type="ChEBI" id="CHEBI:57287"/>
        <dbReference type="ChEBI" id="CHEBI:57288"/>
        <dbReference type="ChEBI" id="CHEBI:78522"/>
        <dbReference type="ChEBI" id="CHEBI:232036"/>
    </reaction>
</comment>
<dbReference type="CDD" id="cd04301">
    <property type="entry name" value="NAT_SF"/>
    <property type="match status" value="1"/>
</dbReference>
<keyword evidence="5" id="KW-0012">Acyltransferase</keyword>
<dbReference type="Gene3D" id="3.40.630.30">
    <property type="match status" value="1"/>
</dbReference>
<dbReference type="AlphaFoldDB" id="A0A0C4WV18"/>
<organism evidence="8 9">
    <name type="scientific">Azotobacter chroococcum NCIMB 8003</name>
    <dbReference type="NCBI Taxonomy" id="1328314"/>
    <lineage>
        <taxon>Bacteria</taxon>
        <taxon>Pseudomonadati</taxon>
        <taxon>Pseudomonadota</taxon>
        <taxon>Gammaproteobacteria</taxon>
        <taxon>Pseudomonadales</taxon>
        <taxon>Pseudomonadaceae</taxon>
        <taxon>Azotobacter</taxon>
    </lineage>
</organism>
<accession>A0A0C4WV18</accession>
<keyword evidence="9" id="KW-1185">Reference proteome</keyword>
<sequence>MIRIERLGKDTPRSGFDCGDAALDDFISRYALQQQSRQLSRCYVALSREGRLAGFYTLSAASIAFEELPEDLGKRLPRYPLPAIRLGRFAVAREYQGQGLGRDMLAHALRRVVEAADIIGIAFVLVDAKHEHAARFYRRLGFVPLLERPLTLVLPLATLAQAL</sequence>
<dbReference type="InterPro" id="IPR000182">
    <property type="entry name" value="GNAT_dom"/>
</dbReference>
<gene>
    <name evidence="8" type="ORF">Achr_30390</name>
</gene>
<proteinExistence type="inferred from homology"/>
<name>A0A0C4WV18_9GAMM</name>
<dbReference type="GO" id="GO:0016747">
    <property type="term" value="F:acyltransferase activity, transferring groups other than amino-acyl groups"/>
    <property type="evidence" value="ECO:0007669"/>
    <property type="project" value="InterPro"/>
</dbReference>
<dbReference type="Proteomes" id="UP000068210">
    <property type="component" value="Chromosome"/>
</dbReference>
<keyword evidence="4 8" id="KW-0808">Transferase</keyword>
<reference evidence="8 9" key="1">
    <citation type="journal article" date="2015" name="PLoS ONE">
        <title>Azotobacter Genomes: The Genome of Azotobacter chroococcum NCIMB 8003 (ATCC 4412).</title>
        <authorList>
            <person name="Robson R.L."/>
            <person name="Jones R."/>
            <person name="Robson R.M."/>
            <person name="Schwartz A."/>
            <person name="Richardson T.H."/>
        </authorList>
    </citation>
    <scope>NUCLEOTIDE SEQUENCE [LARGE SCALE GENOMIC DNA]</scope>
    <source>
        <strain evidence="8 9">NCIMB 8003</strain>
    </source>
</reference>
<dbReference type="PANTHER" id="PTHR36449:SF1">
    <property type="entry name" value="ACETYLTRANSFERASE"/>
    <property type="match status" value="1"/>
</dbReference>
<feature type="domain" description="N-acetyltransferase" evidence="7">
    <location>
        <begin position="2"/>
        <end position="157"/>
    </location>
</feature>
<comment type="similarity">
    <text evidence="1">Belongs to the acetyltransferase family. GNAT subfamily.</text>
</comment>
<evidence type="ECO:0000313" key="9">
    <source>
        <dbReference type="Proteomes" id="UP000068210"/>
    </source>
</evidence>
<evidence type="ECO:0000313" key="8">
    <source>
        <dbReference type="EMBL" id="AJE22452.1"/>
    </source>
</evidence>
<dbReference type="KEGG" id="acx:Achr_30390"/>
<dbReference type="HOGENOM" id="CLU_101288_3_1_6"/>
<evidence type="ECO:0000256" key="6">
    <source>
        <dbReference type="ARBA" id="ARBA00049880"/>
    </source>
</evidence>
<keyword evidence="3" id="KW-1277">Toxin-antitoxin system</keyword>